<proteinExistence type="predicted"/>
<evidence type="ECO:0000313" key="3">
    <source>
        <dbReference type="Proteomes" id="UP000008022"/>
    </source>
</evidence>
<sequence>MPGGTARGGRAANSIPLGDPMSEAFKELQPFNSVTTTQALAALGLHPTTPAPLRRPTFEQPQHPTSSLHPTASSVPPPVGLLAMFNQRRTFDWTALLRPPELPSLTTSLNPTVARGLQPRQHHHNRQASVPQPPDGCAYSPLASMPPTAIAARGAAVATSRGGFEASRCSLCARAPLPAATALKPPTAVTHGLFTMLTIVAGLDSLQLPRVVPTRSDAITLDPHMGCPDPATPAPDPLLSVRRVTILMLRQVATGDRPHHHPPGWPLGSPAAHSGGGDGRDRKEARQQWG</sequence>
<accession>A0A0E0P792</accession>
<dbReference type="HOGENOM" id="CLU_083746_0_0_1"/>
<organism evidence="2 3">
    <name type="scientific">Oryza rufipogon</name>
    <name type="common">Brownbeard rice</name>
    <name type="synonym">Asian wild rice</name>
    <dbReference type="NCBI Taxonomy" id="4529"/>
    <lineage>
        <taxon>Eukaryota</taxon>
        <taxon>Viridiplantae</taxon>
        <taxon>Streptophyta</taxon>
        <taxon>Embryophyta</taxon>
        <taxon>Tracheophyta</taxon>
        <taxon>Spermatophyta</taxon>
        <taxon>Magnoliopsida</taxon>
        <taxon>Liliopsida</taxon>
        <taxon>Poales</taxon>
        <taxon>Poaceae</taxon>
        <taxon>BOP clade</taxon>
        <taxon>Oryzoideae</taxon>
        <taxon>Oryzeae</taxon>
        <taxon>Oryzinae</taxon>
        <taxon>Oryza</taxon>
    </lineage>
</organism>
<feature type="compositionally biased region" description="Polar residues" evidence="1">
    <location>
        <begin position="59"/>
        <end position="74"/>
    </location>
</feature>
<evidence type="ECO:0000256" key="1">
    <source>
        <dbReference type="SAM" id="MobiDB-lite"/>
    </source>
</evidence>
<reference evidence="2" key="2">
    <citation type="submission" date="2015-06" db="UniProtKB">
        <authorList>
            <consortium name="EnsemblPlants"/>
        </authorList>
    </citation>
    <scope>IDENTIFICATION</scope>
</reference>
<feature type="region of interest" description="Disordered" evidence="1">
    <location>
        <begin position="47"/>
        <end position="75"/>
    </location>
</feature>
<dbReference type="AlphaFoldDB" id="A0A0E0P792"/>
<keyword evidence="3" id="KW-1185">Reference proteome</keyword>
<dbReference type="Gramene" id="ORUFI04G08500.1">
    <property type="protein sequence ID" value="ORUFI04G08500.1"/>
    <property type="gene ID" value="ORUFI04G08500"/>
</dbReference>
<dbReference type="EnsemblPlants" id="ORUFI04G08500.1">
    <property type="protein sequence ID" value="ORUFI04G08500.1"/>
    <property type="gene ID" value="ORUFI04G08500"/>
</dbReference>
<dbReference type="Proteomes" id="UP000008022">
    <property type="component" value="Unassembled WGS sequence"/>
</dbReference>
<protein>
    <submittedName>
        <fullName evidence="2">Uncharacterized protein</fullName>
    </submittedName>
</protein>
<feature type="region of interest" description="Disordered" evidence="1">
    <location>
        <begin position="255"/>
        <end position="290"/>
    </location>
</feature>
<reference evidence="3" key="1">
    <citation type="submission" date="2013-06" db="EMBL/GenBank/DDBJ databases">
        <authorList>
            <person name="Zhao Q."/>
        </authorList>
    </citation>
    <scope>NUCLEOTIDE SEQUENCE</scope>
    <source>
        <strain evidence="3">cv. W1943</strain>
    </source>
</reference>
<name>A0A0E0P792_ORYRU</name>
<feature type="compositionally biased region" description="Basic and acidic residues" evidence="1">
    <location>
        <begin position="278"/>
        <end position="290"/>
    </location>
</feature>
<evidence type="ECO:0000313" key="2">
    <source>
        <dbReference type="EnsemblPlants" id="ORUFI04G08500.1"/>
    </source>
</evidence>